<dbReference type="InterPro" id="IPR027417">
    <property type="entry name" value="P-loop_NTPase"/>
</dbReference>
<dbReference type="EMBL" id="JBHSBN010000017">
    <property type="protein sequence ID" value="MFC4108714.1"/>
    <property type="molecule type" value="Genomic_DNA"/>
</dbReference>
<name>A0ABV8KRL7_9ACTN</name>
<dbReference type="Pfam" id="PF17863">
    <property type="entry name" value="AAA_lid_2"/>
    <property type="match status" value="1"/>
</dbReference>
<dbReference type="SMART" id="SM00382">
    <property type="entry name" value="AAA"/>
    <property type="match status" value="1"/>
</dbReference>
<gene>
    <name evidence="3" type="ORF">ACFOX0_22610</name>
</gene>
<dbReference type="Gene3D" id="1.10.8.80">
    <property type="entry name" value="Magnesium chelatase subunit I, C-Terminal domain"/>
    <property type="match status" value="1"/>
</dbReference>
<dbReference type="Gene3D" id="3.40.50.300">
    <property type="entry name" value="P-loop containing nucleotide triphosphate hydrolases"/>
    <property type="match status" value="1"/>
</dbReference>
<feature type="region of interest" description="Disordered" evidence="1">
    <location>
        <begin position="1"/>
        <end position="25"/>
    </location>
</feature>
<dbReference type="InterPro" id="IPR041628">
    <property type="entry name" value="ChlI/MoxR_AAA_lid"/>
</dbReference>
<accession>A0ABV8KRL7</accession>
<evidence type="ECO:0000313" key="4">
    <source>
        <dbReference type="Proteomes" id="UP001595868"/>
    </source>
</evidence>
<dbReference type="InterPro" id="IPR050764">
    <property type="entry name" value="CbbQ/NirQ/NorQ/GpvN"/>
</dbReference>
<comment type="caution">
    <text evidence="3">The sequence shown here is derived from an EMBL/GenBank/DDBJ whole genome shotgun (WGS) entry which is preliminary data.</text>
</comment>
<dbReference type="PIRSF" id="PIRSF002849">
    <property type="entry name" value="AAA_ATPase_chaperone_MoxR_prd"/>
    <property type="match status" value="1"/>
</dbReference>
<dbReference type="PANTHER" id="PTHR42759">
    <property type="entry name" value="MOXR FAMILY PROTEIN"/>
    <property type="match status" value="1"/>
</dbReference>
<dbReference type="InterPro" id="IPR003593">
    <property type="entry name" value="AAA+_ATPase"/>
</dbReference>
<reference evidence="4" key="1">
    <citation type="journal article" date="2019" name="Int. J. Syst. Evol. Microbiol.">
        <title>The Global Catalogue of Microorganisms (GCM) 10K type strain sequencing project: providing services to taxonomists for standard genome sequencing and annotation.</title>
        <authorList>
            <consortium name="The Broad Institute Genomics Platform"/>
            <consortium name="The Broad Institute Genome Sequencing Center for Infectious Disease"/>
            <person name="Wu L."/>
            <person name="Ma J."/>
        </authorList>
    </citation>
    <scope>NUCLEOTIDE SEQUENCE [LARGE SCALE GENOMIC DNA]</scope>
    <source>
        <strain evidence="4">2902at01</strain>
    </source>
</reference>
<dbReference type="InterPro" id="IPR011703">
    <property type="entry name" value="ATPase_AAA-3"/>
</dbReference>
<proteinExistence type="predicted"/>
<dbReference type="PANTHER" id="PTHR42759:SF1">
    <property type="entry name" value="MAGNESIUM-CHELATASE SUBUNIT CHLD"/>
    <property type="match status" value="1"/>
</dbReference>
<feature type="domain" description="AAA+ ATPase" evidence="2">
    <location>
        <begin position="60"/>
        <end position="201"/>
    </location>
</feature>
<dbReference type="Pfam" id="PF07726">
    <property type="entry name" value="AAA_3"/>
    <property type="match status" value="1"/>
</dbReference>
<dbReference type="RefSeq" id="WP_377549344.1">
    <property type="nucleotide sequence ID" value="NZ_JBHSBN010000017.1"/>
</dbReference>
<dbReference type="SUPFAM" id="SSF52540">
    <property type="entry name" value="P-loop containing nucleoside triphosphate hydrolases"/>
    <property type="match status" value="1"/>
</dbReference>
<evidence type="ECO:0000313" key="3">
    <source>
        <dbReference type="EMBL" id="MFC4108714.1"/>
    </source>
</evidence>
<evidence type="ECO:0000259" key="2">
    <source>
        <dbReference type="SMART" id="SM00382"/>
    </source>
</evidence>
<organism evidence="3 4">
    <name type="scientific">Micromonospora zhanjiangensis</name>
    <dbReference type="NCBI Taxonomy" id="1522057"/>
    <lineage>
        <taxon>Bacteria</taxon>
        <taxon>Bacillati</taxon>
        <taxon>Actinomycetota</taxon>
        <taxon>Actinomycetes</taxon>
        <taxon>Micromonosporales</taxon>
        <taxon>Micromonosporaceae</taxon>
        <taxon>Micromonospora</taxon>
    </lineage>
</organism>
<sequence length="341" mass="36445">MTETAAPAGRSGAEPRWDPAAAEPDETAARQALTRLRGEVAKAVVGQDGTVTGLLVALLCRGHVLLEGVPGVAKTLLVRTLAAALELDTRRLQFTPDLMPGDVTGSLIFDARTASFEFREGPVFTNLLLADEINRTPPKTQAALLEVMEERQVSVEGRPRPLPDPFLVVATQNPIEYEGTYPLPEAQLDRFLFKLTVPLPSRDEEFGVLRAHHNGFDPRDLAAAGVRPAAGTADLAAARRGALKVQVADVVLAYIVDLCRATRNTPSLELGASPRGATAVLNAAKANAWLLGRGFVTPDDVKAVARPALRHRIRVRHEAELEGATADAVLEALLATVPAPR</sequence>
<dbReference type="CDD" id="cd00009">
    <property type="entry name" value="AAA"/>
    <property type="match status" value="1"/>
</dbReference>
<protein>
    <submittedName>
        <fullName evidence="3">AAA family ATPase</fullName>
    </submittedName>
</protein>
<dbReference type="Proteomes" id="UP001595868">
    <property type="component" value="Unassembled WGS sequence"/>
</dbReference>
<keyword evidence="4" id="KW-1185">Reference proteome</keyword>
<evidence type="ECO:0000256" key="1">
    <source>
        <dbReference type="SAM" id="MobiDB-lite"/>
    </source>
</evidence>